<protein>
    <submittedName>
        <fullName evidence="1">Uncharacterized protein</fullName>
    </submittedName>
</protein>
<sequence>MLDENDRINLLSKLWGMSYEETKNEIMKNKEMEKNEPKYNSEIIKTFEKTQTPKLKFGVFCATQLFLKKEGEIKTSFTVKEFMGLWNKICEKYGFTNIFVRYSNRILSEMELYGFLKSRKSSGGYLSDRHYSSYFDVKLFNSHFSNGQPKFLHWYDIVGKQ</sequence>
<evidence type="ECO:0000313" key="1">
    <source>
        <dbReference type="EMBL" id="KKN08446.1"/>
    </source>
</evidence>
<dbReference type="AlphaFoldDB" id="A0A0F9Q5C6"/>
<gene>
    <name evidence="1" type="ORF">LCGC14_1056700</name>
</gene>
<dbReference type="EMBL" id="LAZR01004456">
    <property type="protein sequence ID" value="KKN08446.1"/>
    <property type="molecule type" value="Genomic_DNA"/>
</dbReference>
<organism evidence="1">
    <name type="scientific">marine sediment metagenome</name>
    <dbReference type="NCBI Taxonomy" id="412755"/>
    <lineage>
        <taxon>unclassified sequences</taxon>
        <taxon>metagenomes</taxon>
        <taxon>ecological metagenomes</taxon>
    </lineage>
</organism>
<comment type="caution">
    <text evidence="1">The sequence shown here is derived from an EMBL/GenBank/DDBJ whole genome shotgun (WGS) entry which is preliminary data.</text>
</comment>
<name>A0A0F9Q5C6_9ZZZZ</name>
<proteinExistence type="predicted"/>
<accession>A0A0F9Q5C6</accession>
<reference evidence="1" key="1">
    <citation type="journal article" date="2015" name="Nature">
        <title>Complex archaea that bridge the gap between prokaryotes and eukaryotes.</title>
        <authorList>
            <person name="Spang A."/>
            <person name="Saw J.H."/>
            <person name="Jorgensen S.L."/>
            <person name="Zaremba-Niedzwiedzka K."/>
            <person name="Martijn J."/>
            <person name="Lind A.E."/>
            <person name="van Eijk R."/>
            <person name="Schleper C."/>
            <person name="Guy L."/>
            <person name="Ettema T.J."/>
        </authorList>
    </citation>
    <scope>NUCLEOTIDE SEQUENCE</scope>
</reference>